<dbReference type="Proteomes" id="UP000324996">
    <property type="component" value="Unassembled WGS sequence"/>
</dbReference>
<feature type="domain" description="RapZ-like N-terminal" evidence="5">
    <location>
        <begin position="11"/>
        <end position="171"/>
    </location>
</feature>
<dbReference type="InterPro" id="IPR053930">
    <property type="entry name" value="RapZ-like_N"/>
</dbReference>
<dbReference type="InterPro" id="IPR005337">
    <property type="entry name" value="RapZ-like"/>
</dbReference>
<keyword evidence="2 4" id="KW-0067">ATP-binding</keyword>
<dbReference type="Pfam" id="PF03668">
    <property type="entry name" value="RapZ-like_N"/>
    <property type="match status" value="1"/>
</dbReference>
<feature type="domain" description="RapZ C-terminal" evidence="6">
    <location>
        <begin position="180"/>
        <end position="298"/>
    </location>
</feature>
<evidence type="ECO:0000259" key="6">
    <source>
        <dbReference type="Pfam" id="PF22740"/>
    </source>
</evidence>
<feature type="binding site" evidence="4">
    <location>
        <begin position="74"/>
        <end position="77"/>
    </location>
    <ligand>
        <name>GTP</name>
        <dbReference type="ChEBI" id="CHEBI:37565"/>
    </ligand>
</feature>
<dbReference type="PIRSF" id="PIRSF005052">
    <property type="entry name" value="P-loopkin"/>
    <property type="match status" value="1"/>
</dbReference>
<dbReference type="SUPFAM" id="SSF52540">
    <property type="entry name" value="P-loop containing nucleoside triphosphate hydrolases"/>
    <property type="match status" value="1"/>
</dbReference>
<name>A0A5A7N3P4_9PROT</name>
<dbReference type="PANTHER" id="PTHR30448:SF0">
    <property type="entry name" value="RNASE ADAPTER PROTEIN RAPZ"/>
    <property type="match status" value="1"/>
</dbReference>
<dbReference type="EMBL" id="BKCN01000001">
    <property type="protein sequence ID" value="GER02748.1"/>
    <property type="molecule type" value="Genomic_DNA"/>
</dbReference>
<evidence type="ECO:0000259" key="5">
    <source>
        <dbReference type="Pfam" id="PF03668"/>
    </source>
</evidence>
<dbReference type="AlphaFoldDB" id="A0A5A7N3P4"/>
<dbReference type="Pfam" id="PF22740">
    <property type="entry name" value="PapZ_C"/>
    <property type="match status" value="1"/>
</dbReference>
<feature type="binding site" evidence="4">
    <location>
        <begin position="17"/>
        <end position="24"/>
    </location>
    <ligand>
        <name>ATP</name>
        <dbReference type="ChEBI" id="CHEBI:30616"/>
    </ligand>
</feature>
<dbReference type="GO" id="GO:0005525">
    <property type="term" value="F:GTP binding"/>
    <property type="evidence" value="ECO:0007669"/>
    <property type="project" value="UniProtKB-UniRule"/>
</dbReference>
<keyword evidence="3 4" id="KW-0342">GTP-binding</keyword>
<dbReference type="HAMAP" id="MF_00636">
    <property type="entry name" value="RapZ_like"/>
    <property type="match status" value="1"/>
</dbReference>
<comment type="caution">
    <text evidence="7">The sequence shown here is derived from an EMBL/GenBank/DDBJ whole genome shotgun (WGS) entry which is preliminary data.</text>
</comment>
<dbReference type="Gene3D" id="3.40.50.300">
    <property type="entry name" value="P-loop containing nucleotide triphosphate hydrolases"/>
    <property type="match status" value="1"/>
</dbReference>
<proteinExistence type="inferred from homology"/>
<accession>A0A5A7N3P4</accession>
<dbReference type="InterPro" id="IPR027417">
    <property type="entry name" value="P-loop_NTPase"/>
</dbReference>
<evidence type="ECO:0000313" key="7">
    <source>
        <dbReference type="EMBL" id="GER02748.1"/>
    </source>
</evidence>
<dbReference type="PANTHER" id="PTHR30448">
    <property type="entry name" value="RNASE ADAPTER PROTEIN RAPZ"/>
    <property type="match status" value="1"/>
</dbReference>
<reference evidence="7 8" key="1">
    <citation type="submission" date="2019-09" db="EMBL/GenBank/DDBJ databases">
        <title>NBRP : Genome information of microbial organism related human and environment.</title>
        <authorList>
            <person name="Hattori M."/>
            <person name="Oshima K."/>
            <person name="Inaba H."/>
            <person name="Suda W."/>
            <person name="Sakamoto M."/>
            <person name="Iino T."/>
            <person name="Kitahara M."/>
            <person name="Oshida Y."/>
            <person name="Iida T."/>
            <person name="Kudo T."/>
            <person name="Itoh T."/>
            <person name="Ohkuma M."/>
        </authorList>
    </citation>
    <scope>NUCLEOTIDE SEQUENCE [LARGE SCALE GENOMIC DNA]</scope>
    <source>
        <strain evidence="7 8">Q-1</strain>
    </source>
</reference>
<evidence type="ECO:0000256" key="3">
    <source>
        <dbReference type="ARBA" id="ARBA00023134"/>
    </source>
</evidence>
<evidence type="ECO:0000313" key="8">
    <source>
        <dbReference type="Proteomes" id="UP000324996"/>
    </source>
</evidence>
<keyword evidence="8" id="KW-1185">Reference proteome</keyword>
<keyword evidence="1 4" id="KW-0547">Nucleotide-binding</keyword>
<dbReference type="GO" id="GO:0005524">
    <property type="term" value="F:ATP binding"/>
    <property type="evidence" value="ECO:0007669"/>
    <property type="project" value="UniProtKB-UniRule"/>
</dbReference>
<dbReference type="InterPro" id="IPR053931">
    <property type="entry name" value="RapZ_C"/>
</dbReference>
<gene>
    <name evidence="7" type="ORF">JCM17846_04300</name>
</gene>
<dbReference type="NCBIfam" id="NF003828">
    <property type="entry name" value="PRK05416.1"/>
    <property type="match status" value="1"/>
</dbReference>
<evidence type="ECO:0000256" key="4">
    <source>
        <dbReference type="HAMAP-Rule" id="MF_00636"/>
    </source>
</evidence>
<dbReference type="RefSeq" id="WP_042083454.1">
    <property type="nucleotide sequence ID" value="NZ_BKCN01000001.1"/>
</dbReference>
<organism evidence="7 8">
    <name type="scientific">Iodidimonas nitroreducens</name>
    <dbReference type="NCBI Taxonomy" id="1236968"/>
    <lineage>
        <taxon>Bacteria</taxon>
        <taxon>Pseudomonadati</taxon>
        <taxon>Pseudomonadota</taxon>
        <taxon>Alphaproteobacteria</taxon>
        <taxon>Iodidimonadales</taxon>
        <taxon>Iodidimonadaceae</taxon>
        <taxon>Iodidimonas</taxon>
    </lineage>
</organism>
<evidence type="ECO:0000256" key="1">
    <source>
        <dbReference type="ARBA" id="ARBA00022741"/>
    </source>
</evidence>
<protein>
    <submittedName>
        <fullName evidence="7">Nucleotide-binding protein</fullName>
    </submittedName>
</protein>
<evidence type="ECO:0000256" key="2">
    <source>
        <dbReference type="ARBA" id="ARBA00022840"/>
    </source>
</evidence>
<sequence length="305" mass="34401">MPATASDPCQKIIIVTGMNGAGKSTALKIFEDLGYEAVDNLPLSLLTRLLKTGHEKDHENEKMDAQRPIAVGVDSRTRAFMAPEFLHQVASLVNRPDFSVSLLFFDCDDDVLVQRYSETRRRHPLAHDRPVKDGIVREREIMAPVKARADFIYDTGNQTVHDLKRRLATRYSLEKTPGLLVNVMSFGFSRGLPRDSDLVFDVRFLRNPNYEPALKNLTGREQAVADYIARDKSFDPFFTSLSDMVSFLLPLYRDEGKSYVTIACGCTGGRHRSVFVAQKLGRVLEDDGYQVNIIHRDATYGPVEE</sequence>